<proteinExistence type="predicted"/>
<organism evidence="1 2">
    <name type="scientific">Ixodes persulcatus</name>
    <name type="common">Taiga tick</name>
    <dbReference type="NCBI Taxonomy" id="34615"/>
    <lineage>
        <taxon>Eukaryota</taxon>
        <taxon>Metazoa</taxon>
        <taxon>Ecdysozoa</taxon>
        <taxon>Arthropoda</taxon>
        <taxon>Chelicerata</taxon>
        <taxon>Arachnida</taxon>
        <taxon>Acari</taxon>
        <taxon>Parasitiformes</taxon>
        <taxon>Ixodida</taxon>
        <taxon>Ixodoidea</taxon>
        <taxon>Ixodidae</taxon>
        <taxon>Ixodinae</taxon>
        <taxon>Ixodes</taxon>
    </lineage>
</organism>
<sequence>MLRARAVTYSNCHNIGYMLGICPEPQVRSTCGKPHEETMDDEGNVTCPSPLPFCQLCRKNGQMATNKYCPRRLHIVRKIPEMARRHATPPGSQDNRELFRQVYHKKRGGGQQPAPQLITPTTITINPAMLLHHFTAIAPRWALPCRATLALQHGSIRYSVEVPRFAATCIRTKSEASKHTTGIPRRLFTAGSLPHHRQADRQQILRESLNTVRSGGIVRKP</sequence>
<evidence type="ECO:0000313" key="1">
    <source>
        <dbReference type="EMBL" id="KAG0419704.1"/>
    </source>
</evidence>
<evidence type="ECO:0000313" key="2">
    <source>
        <dbReference type="Proteomes" id="UP000805193"/>
    </source>
</evidence>
<name>A0AC60PI36_IXOPE</name>
<keyword evidence="2" id="KW-1185">Reference proteome</keyword>
<accession>A0AC60PI36</accession>
<gene>
    <name evidence="1" type="ORF">HPB47_003925</name>
</gene>
<reference evidence="1 2" key="1">
    <citation type="journal article" date="2020" name="Cell">
        <title>Large-Scale Comparative Analyses of Tick Genomes Elucidate Their Genetic Diversity and Vector Capacities.</title>
        <authorList>
            <consortium name="Tick Genome and Microbiome Consortium (TIGMIC)"/>
            <person name="Jia N."/>
            <person name="Wang J."/>
            <person name="Shi W."/>
            <person name="Du L."/>
            <person name="Sun Y."/>
            <person name="Zhan W."/>
            <person name="Jiang J.F."/>
            <person name="Wang Q."/>
            <person name="Zhang B."/>
            <person name="Ji P."/>
            <person name="Bell-Sakyi L."/>
            <person name="Cui X.M."/>
            <person name="Yuan T.T."/>
            <person name="Jiang B.G."/>
            <person name="Yang W.F."/>
            <person name="Lam T.T."/>
            <person name="Chang Q.C."/>
            <person name="Ding S.J."/>
            <person name="Wang X.J."/>
            <person name="Zhu J.G."/>
            <person name="Ruan X.D."/>
            <person name="Zhao L."/>
            <person name="Wei J.T."/>
            <person name="Ye R.Z."/>
            <person name="Que T.C."/>
            <person name="Du C.H."/>
            <person name="Zhou Y.H."/>
            <person name="Cheng J.X."/>
            <person name="Dai P.F."/>
            <person name="Guo W.B."/>
            <person name="Han X.H."/>
            <person name="Huang E.J."/>
            <person name="Li L.F."/>
            <person name="Wei W."/>
            <person name="Gao Y.C."/>
            <person name="Liu J.Z."/>
            <person name="Shao H.Z."/>
            <person name="Wang X."/>
            <person name="Wang C.C."/>
            <person name="Yang T.C."/>
            <person name="Huo Q.B."/>
            <person name="Li W."/>
            <person name="Chen H.Y."/>
            <person name="Chen S.E."/>
            <person name="Zhou L.G."/>
            <person name="Ni X.B."/>
            <person name="Tian J.H."/>
            <person name="Sheng Y."/>
            <person name="Liu T."/>
            <person name="Pan Y.S."/>
            <person name="Xia L.Y."/>
            <person name="Li J."/>
            <person name="Zhao F."/>
            <person name="Cao W.C."/>
        </authorList>
    </citation>
    <scope>NUCLEOTIDE SEQUENCE [LARGE SCALE GENOMIC DNA]</scope>
    <source>
        <strain evidence="1">Iper-2018</strain>
    </source>
</reference>
<dbReference type="Proteomes" id="UP000805193">
    <property type="component" value="Unassembled WGS sequence"/>
</dbReference>
<dbReference type="EMBL" id="JABSTQ010010586">
    <property type="protein sequence ID" value="KAG0419704.1"/>
    <property type="molecule type" value="Genomic_DNA"/>
</dbReference>
<comment type="caution">
    <text evidence="1">The sequence shown here is derived from an EMBL/GenBank/DDBJ whole genome shotgun (WGS) entry which is preliminary data.</text>
</comment>
<protein>
    <submittedName>
        <fullName evidence="1">Uncharacterized protein</fullName>
    </submittedName>
</protein>